<gene>
    <name evidence="1" type="ORF">H4S07_002612</name>
</gene>
<sequence>MEGGPSIRDYIDARKKSGMSWEEFRALKDKNEGSEFSDSAMLSWRKQLDAEREAKLNRGQPTPASGDDRKSKRAREKRSSRRRDAKGSDGEAGSSSHHRREHHRSSKHRRDDSRGRSRSRSPAQHRHRHGRSHRQRSSSPAYHDRKDKGPKKSDSATVDDDANPASRKSVSPEMVPRRDRRPGRE</sequence>
<protein>
    <submittedName>
        <fullName evidence="1">Uncharacterized protein</fullName>
    </submittedName>
</protein>
<name>A0ACC1LK60_9FUNG</name>
<proteinExistence type="predicted"/>
<dbReference type="Proteomes" id="UP001140096">
    <property type="component" value="Unassembled WGS sequence"/>
</dbReference>
<organism evidence="1 2">
    <name type="scientific">Coemansia furcata</name>
    <dbReference type="NCBI Taxonomy" id="417177"/>
    <lineage>
        <taxon>Eukaryota</taxon>
        <taxon>Fungi</taxon>
        <taxon>Fungi incertae sedis</taxon>
        <taxon>Zoopagomycota</taxon>
        <taxon>Kickxellomycotina</taxon>
        <taxon>Kickxellomycetes</taxon>
        <taxon>Kickxellales</taxon>
        <taxon>Kickxellaceae</taxon>
        <taxon>Coemansia</taxon>
    </lineage>
</organism>
<dbReference type="EMBL" id="JANBUP010000682">
    <property type="protein sequence ID" value="KAJ2810542.1"/>
    <property type="molecule type" value="Genomic_DNA"/>
</dbReference>
<evidence type="ECO:0000313" key="2">
    <source>
        <dbReference type="Proteomes" id="UP001140096"/>
    </source>
</evidence>
<reference evidence="1" key="1">
    <citation type="submission" date="2022-07" db="EMBL/GenBank/DDBJ databases">
        <title>Phylogenomic reconstructions and comparative analyses of Kickxellomycotina fungi.</title>
        <authorList>
            <person name="Reynolds N.K."/>
            <person name="Stajich J.E."/>
            <person name="Barry K."/>
            <person name="Grigoriev I.V."/>
            <person name="Crous P."/>
            <person name="Smith M.E."/>
        </authorList>
    </citation>
    <scope>NUCLEOTIDE SEQUENCE</scope>
    <source>
        <strain evidence="1">CBS 102833</strain>
    </source>
</reference>
<accession>A0ACC1LK60</accession>
<comment type="caution">
    <text evidence="1">The sequence shown here is derived from an EMBL/GenBank/DDBJ whole genome shotgun (WGS) entry which is preliminary data.</text>
</comment>
<keyword evidence="2" id="KW-1185">Reference proteome</keyword>
<evidence type="ECO:0000313" key="1">
    <source>
        <dbReference type="EMBL" id="KAJ2810542.1"/>
    </source>
</evidence>